<evidence type="ECO:0000256" key="9">
    <source>
        <dbReference type="ARBA" id="ARBA00023211"/>
    </source>
</evidence>
<evidence type="ECO:0000313" key="11">
    <source>
        <dbReference type="EMBL" id="ETO12864.1"/>
    </source>
</evidence>
<name>X6MG75_RETFI</name>
<dbReference type="OMA" id="ANHLEGD"/>
<comment type="cofactor">
    <cofactor evidence="2">
        <name>Mn(2+)</name>
        <dbReference type="ChEBI" id="CHEBI:29035"/>
    </cofactor>
</comment>
<keyword evidence="12" id="KW-1185">Reference proteome</keyword>
<dbReference type="GO" id="GO:0030145">
    <property type="term" value="F:manganese ion binding"/>
    <property type="evidence" value="ECO:0007669"/>
    <property type="project" value="TreeGrafter"/>
</dbReference>
<dbReference type="GO" id="GO:0042840">
    <property type="term" value="P:D-glucuronate catabolic process"/>
    <property type="evidence" value="ECO:0007669"/>
    <property type="project" value="TreeGrafter"/>
</dbReference>
<evidence type="ECO:0000256" key="4">
    <source>
        <dbReference type="ARBA" id="ARBA00002713"/>
    </source>
</evidence>
<dbReference type="InterPro" id="IPR036237">
    <property type="entry name" value="Xyl_isomerase-like_sf"/>
</dbReference>
<keyword evidence="8" id="KW-0408">Iron</keyword>
<dbReference type="Proteomes" id="UP000023152">
    <property type="component" value="Unassembled WGS sequence"/>
</dbReference>
<comment type="function">
    <text evidence="4">Catalyzes the dehydration of D-mannonate.</text>
</comment>
<dbReference type="AlphaFoldDB" id="X6MG75"/>
<dbReference type="NCBIfam" id="TIGR00695">
    <property type="entry name" value="uxuA"/>
    <property type="match status" value="1"/>
</dbReference>
<sequence>MRWFGPNDPVTLDEIRQTGCKGIVTALHDIPVGDIWSKKAIMERKKEIEKNALRWLVVESVPVHESIKLRKKDNKASVDECNQLIENYATSLKNLSECGVHYVAFHFMPLLDWTRTQLEYKCEDNTYALAFDYIDLCVFEQFILQFDEKELLKRYSKEEISAAKQRFEHEMTPKQVEQLKNAIISGMPGCVNSKYDSSVDMFKKQLSLYVDVSKQQLRDNLLYFLGQIVPVCEKYHVNLALHPDDPPFDILGIPRIVSTAQDLDFILSLFYSVKSKRNGITLCVGSYASREDNNVVEITRKFKDRVNFVHLRNVAKHPSQRRTFVESNHLSGDVDMFEVMNILLHEMKHRAESKTDDRLDVCLRPDHGHIMLHDFYMKNVLKVAINPGYTLYGRFKGLCELRGLQMALQRVLKFKTHQDIMQCKL</sequence>
<dbReference type="EMBL" id="ASPP01021012">
    <property type="protein sequence ID" value="ETO12864.1"/>
    <property type="molecule type" value="Genomic_DNA"/>
</dbReference>
<proteinExistence type="inferred from homology"/>
<accession>X6MG75</accession>
<dbReference type="GO" id="GO:0008198">
    <property type="term" value="F:ferrous iron binding"/>
    <property type="evidence" value="ECO:0007669"/>
    <property type="project" value="TreeGrafter"/>
</dbReference>
<evidence type="ECO:0000313" key="12">
    <source>
        <dbReference type="Proteomes" id="UP000023152"/>
    </source>
</evidence>
<evidence type="ECO:0000256" key="1">
    <source>
        <dbReference type="ARBA" id="ARBA00001794"/>
    </source>
</evidence>
<dbReference type="PANTHER" id="PTHR30387">
    <property type="entry name" value="MANNONATE DEHYDRATASE"/>
    <property type="match status" value="1"/>
</dbReference>
<dbReference type="SUPFAM" id="SSF51658">
    <property type="entry name" value="Xylose isomerase-like"/>
    <property type="match status" value="1"/>
</dbReference>
<dbReference type="GO" id="GO:0008927">
    <property type="term" value="F:mannonate dehydratase activity"/>
    <property type="evidence" value="ECO:0007669"/>
    <property type="project" value="UniProtKB-EC"/>
</dbReference>
<comment type="cofactor">
    <cofactor evidence="3">
        <name>Fe(2+)</name>
        <dbReference type="ChEBI" id="CHEBI:29033"/>
    </cofactor>
</comment>
<comment type="similarity">
    <text evidence="6">Belongs to the mannonate dehydratase family.</text>
</comment>
<gene>
    <name evidence="11" type="ORF">RFI_24510</name>
</gene>
<evidence type="ECO:0000256" key="3">
    <source>
        <dbReference type="ARBA" id="ARBA00001954"/>
    </source>
</evidence>
<protein>
    <recommendedName>
        <fullName evidence="7">mannonate dehydratase</fullName>
        <ecNumber evidence="7">4.2.1.8</ecNumber>
    </recommendedName>
</protein>
<evidence type="ECO:0000256" key="5">
    <source>
        <dbReference type="ARBA" id="ARBA00004892"/>
    </source>
</evidence>
<dbReference type="HAMAP" id="MF_00106">
    <property type="entry name" value="UxuA"/>
    <property type="match status" value="1"/>
</dbReference>
<keyword evidence="10" id="KW-0456">Lyase</keyword>
<evidence type="ECO:0000256" key="10">
    <source>
        <dbReference type="ARBA" id="ARBA00023239"/>
    </source>
</evidence>
<dbReference type="PANTHER" id="PTHR30387:SF2">
    <property type="entry name" value="MANNONATE DEHYDRATASE"/>
    <property type="match status" value="1"/>
</dbReference>
<dbReference type="Gene3D" id="3.20.20.150">
    <property type="entry name" value="Divalent-metal-dependent TIM barrel enzymes"/>
    <property type="match status" value="1"/>
</dbReference>
<comment type="catalytic activity">
    <reaction evidence="1">
        <text>D-mannonate = 2-dehydro-3-deoxy-D-gluconate + H2O</text>
        <dbReference type="Rhea" id="RHEA:20097"/>
        <dbReference type="ChEBI" id="CHEBI:15377"/>
        <dbReference type="ChEBI" id="CHEBI:17767"/>
        <dbReference type="ChEBI" id="CHEBI:57990"/>
        <dbReference type="EC" id="4.2.1.8"/>
    </reaction>
</comment>
<evidence type="ECO:0000256" key="2">
    <source>
        <dbReference type="ARBA" id="ARBA00001936"/>
    </source>
</evidence>
<evidence type="ECO:0000256" key="8">
    <source>
        <dbReference type="ARBA" id="ARBA00023004"/>
    </source>
</evidence>
<dbReference type="PIRSF" id="PIRSF016049">
    <property type="entry name" value="Man_dehyd"/>
    <property type="match status" value="1"/>
</dbReference>
<comment type="pathway">
    <text evidence="5">Carbohydrate metabolism; pentose and glucuronate interconversion.</text>
</comment>
<evidence type="ECO:0000256" key="7">
    <source>
        <dbReference type="ARBA" id="ARBA00012927"/>
    </source>
</evidence>
<dbReference type="EC" id="4.2.1.8" evidence="7"/>
<dbReference type="Pfam" id="PF03786">
    <property type="entry name" value="UxuA"/>
    <property type="match status" value="1"/>
</dbReference>
<dbReference type="OrthoDB" id="10262655at2759"/>
<keyword evidence="9" id="KW-0464">Manganese</keyword>
<comment type="caution">
    <text evidence="11">The sequence shown here is derived from an EMBL/GenBank/DDBJ whole genome shotgun (WGS) entry which is preliminary data.</text>
</comment>
<reference evidence="11 12" key="1">
    <citation type="journal article" date="2013" name="Curr. Biol.">
        <title>The Genome of the Foraminiferan Reticulomyxa filosa.</title>
        <authorList>
            <person name="Glockner G."/>
            <person name="Hulsmann N."/>
            <person name="Schleicher M."/>
            <person name="Noegel A.A."/>
            <person name="Eichinger L."/>
            <person name="Gallinger C."/>
            <person name="Pawlowski J."/>
            <person name="Sierra R."/>
            <person name="Euteneuer U."/>
            <person name="Pillet L."/>
            <person name="Moustafa A."/>
            <person name="Platzer M."/>
            <person name="Groth M."/>
            <person name="Szafranski K."/>
            <person name="Schliwa M."/>
        </authorList>
    </citation>
    <scope>NUCLEOTIDE SEQUENCE [LARGE SCALE GENOMIC DNA]</scope>
</reference>
<dbReference type="NCBIfam" id="NF003027">
    <property type="entry name" value="PRK03906.1"/>
    <property type="match status" value="1"/>
</dbReference>
<dbReference type="InterPro" id="IPR004628">
    <property type="entry name" value="Man_deHydtase"/>
</dbReference>
<organism evidence="11 12">
    <name type="scientific">Reticulomyxa filosa</name>
    <dbReference type="NCBI Taxonomy" id="46433"/>
    <lineage>
        <taxon>Eukaryota</taxon>
        <taxon>Sar</taxon>
        <taxon>Rhizaria</taxon>
        <taxon>Retaria</taxon>
        <taxon>Foraminifera</taxon>
        <taxon>Monothalamids</taxon>
        <taxon>Reticulomyxidae</taxon>
        <taxon>Reticulomyxa</taxon>
    </lineage>
</organism>
<evidence type="ECO:0000256" key="6">
    <source>
        <dbReference type="ARBA" id="ARBA00007389"/>
    </source>
</evidence>